<accession>A0ABW5SP96</accession>
<evidence type="ECO:0000313" key="1">
    <source>
        <dbReference type="EMBL" id="MFD2701083.1"/>
    </source>
</evidence>
<evidence type="ECO:0008006" key="3">
    <source>
        <dbReference type="Google" id="ProtNLM"/>
    </source>
</evidence>
<dbReference type="PROSITE" id="PS51257">
    <property type="entry name" value="PROKAR_LIPOPROTEIN"/>
    <property type="match status" value="1"/>
</dbReference>
<reference evidence="2" key="1">
    <citation type="journal article" date="2019" name="Int. J. Syst. Evol. Microbiol.">
        <title>The Global Catalogue of Microorganisms (GCM) 10K type strain sequencing project: providing services to taxonomists for standard genome sequencing and annotation.</title>
        <authorList>
            <consortium name="The Broad Institute Genomics Platform"/>
            <consortium name="The Broad Institute Genome Sequencing Center for Infectious Disease"/>
            <person name="Wu L."/>
            <person name="Ma J."/>
        </authorList>
    </citation>
    <scope>NUCLEOTIDE SEQUENCE [LARGE SCALE GENOMIC DNA]</scope>
    <source>
        <strain evidence="2">KCTC 33849</strain>
    </source>
</reference>
<dbReference type="RefSeq" id="WP_090724410.1">
    <property type="nucleotide sequence ID" value="NZ_JBHUMJ010000002.1"/>
</dbReference>
<gene>
    <name evidence="1" type="ORF">ACFSVM_11455</name>
</gene>
<organism evidence="1 2">
    <name type="scientific">Paenibacillus shunpengii</name>
    <dbReference type="NCBI Taxonomy" id="2054424"/>
    <lineage>
        <taxon>Bacteria</taxon>
        <taxon>Bacillati</taxon>
        <taxon>Bacillota</taxon>
        <taxon>Bacilli</taxon>
        <taxon>Bacillales</taxon>
        <taxon>Paenibacillaceae</taxon>
        <taxon>Paenibacillus</taxon>
    </lineage>
</organism>
<protein>
    <recommendedName>
        <fullName evidence="3">Lipoprotein</fullName>
    </recommendedName>
</protein>
<keyword evidence="2" id="KW-1185">Reference proteome</keyword>
<comment type="caution">
    <text evidence="1">The sequence shown here is derived from an EMBL/GenBank/DDBJ whole genome shotgun (WGS) entry which is preliminary data.</text>
</comment>
<dbReference type="EMBL" id="JBHUMJ010000002">
    <property type="protein sequence ID" value="MFD2701083.1"/>
    <property type="molecule type" value="Genomic_DNA"/>
</dbReference>
<dbReference type="Proteomes" id="UP001597540">
    <property type="component" value="Unassembled WGS sequence"/>
</dbReference>
<sequence length="160" mass="17935">MHKIICLILFSVALMTGCEKGGSSHSPLTGNKPPGVQIKIADQFYDTKLGTYCWSSNNQGICVDTAGPVELLQDVTPLRVSPEAAIQFVMNYEPKPNQCSLQQYSGENIHKEVSIENNAFTAPTQEGTYYYSYGVWWMDEENEQVSHGDAFYHFVIEVEK</sequence>
<name>A0ABW5SP96_9BACL</name>
<evidence type="ECO:0000313" key="2">
    <source>
        <dbReference type="Proteomes" id="UP001597540"/>
    </source>
</evidence>
<proteinExistence type="predicted"/>